<dbReference type="AlphaFoldDB" id="A0A316E410"/>
<feature type="domain" description="DUF11" evidence="2">
    <location>
        <begin position="188"/>
        <end position="297"/>
    </location>
</feature>
<keyword evidence="1" id="KW-0732">Signal</keyword>
<dbReference type="Gene3D" id="2.60.40.10">
    <property type="entry name" value="Immunoglobulins"/>
    <property type="match status" value="1"/>
</dbReference>
<proteinExistence type="predicted"/>
<dbReference type="EMBL" id="QGGO01000034">
    <property type="protein sequence ID" value="PWK17630.1"/>
    <property type="molecule type" value="Genomic_DNA"/>
</dbReference>
<evidence type="ECO:0000259" key="2">
    <source>
        <dbReference type="Pfam" id="PF01345"/>
    </source>
</evidence>
<organism evidence="3 4">
    <name type="scientific">Arcicella aurantiaca</name>
    <dbReference type="NCBI Taxonomy" id="591202"/>
    <lineage>
        <taxon>Bacteria</taxon>
        <taxon>Pseudomonadati</taxon>
        <taxon>Bacteroidota</taxon>
        <taxon>Cytophagia</taxon>
        <taxon>Cytophagales</taxon>
        <taxon>Flectobacillaceae</taxon>
        <taxon>Arcicella</taxon>
    </lineage>
</organism>
<feature type="signal peptide" evidence="1">
    <location>
        <begin position="1"/>
        <end position="23"/>
    </location>
</feature>
<protein>
    <recommendedName>
        <fullName evidence="2">DUF11 domain-containing protein</fullName>
    </recommendedName>
</protein>
<dbReference type="Proteomes" id="UP000245489">
    <property type="component" value="Unassembled WGS sequence"/>
</dbReference>
<sequence length="317" mass="32342">MKKLPIIFGLFCALLLLSQGSFAQVTYRIQKLTNGSYKASMKSATAYSGSAAQISNSFQFTVLIPTGSGTIQNLTNMILSGGSGVTTAPSFGFNRTNAPSVNSSKDYIFFKLNNTPQFDIAVNTEIDLFTFEIAGSCLGNLDLFVNGTTPTPVGLNAGNNISIVGAGPGNQYTTNYGTSAPCAVGNPDITIALSAPSTAVVGTNFNYVYTVSNDGAISTTGTPITLTSTLPAGLSFVSGTGTGWVCSATGQNVTCTSSNVIAPSASNTVTFTVTPTVNGTFNTLGSIVGGGDTTSMNSNTVSTTTGCTINAGSLTRL</sequence>
<feature type="chain" id="PRO_5016317959" description="DUF11 domain-containing protein" evidence="1">
    <location>
        <begin position="24"/>
        <end position="317"/>
    </location>
</feature>
<name>A0A316E410_9BACT</name>
<reference evidence="3 4" key="1">
    <citation type="submission" date="2018-05" db="EMBL/GenBank/DDBJ databases">
        <title>Genomic Encyclopedia of Archaeal and Bacterial Type Strains, Phase II (KMG-II): from individual species to whole genera.</title>
        <authorList>
            <person name="Goeker M."/>
        </authorList>
    </citation>
    <scope>NUCLEOTIDE SEQUENCE [LARGE SCALE GENOMIC DNA]</scope>
    <source>
        <strain evidence="3 4">DSM 22214</strain>
    </source>
</reference>
<dbReference type="InterPro" id="IPR001434">
    <property type="entry name" value="OmcB-like_DUF11"/>
</dbReference>
<dbReference type="InterPro" id="IPR013783">
    <property type="entry name" value="Ig-like_fold"/>
</dbReference>
<dbReference type="OrthoDB" id="967831at2"/>
<dbReference type="RefSeq" id="WP_109745004.1">
    <property type="nucleotide sequence ID" value="NZ_QGGO01000034.1"/>
</dbReference>
<comment type="caution">
    <text evidence="3">The sequence shown here is derived from an EMBL/GenBank/DDBJ whole genome shotgun (WGS) entry which is preliminary data.</text>
</comment>
<accession>A0A316E410</accession>
<keyword evidence="4" id="KW-1185">Reference proteome</keyword>
<dbReference type="Pfam" id="PF01345">
    <property type="entry name" value="DUF11"/>
    <property type="match status" value="1"/>
</dbReference>
<dbReference type="NCBIfam" id="TIGR01451">
    <property type="entry name" value="B_ant_repeat"/>
    <property type="match status" value="1"/>
</dbReference>
<gene>
    <name evidence="3" type="ORF">LV89_04346</name>
</gene>
<evidence type="ECO:0000313" key="3">
    <source>
        <dbReference type="EMBL" id="PWK17630.1"/>
    </source>
</evidence>
<dbReference type="InterPro" id="IPR047589">
    <property type="entry name" value="DUF11_rpt"/>
</dbReference>
<evidence type="ECO:0000313" key="4">
    <source>
        <dbReference type="Proteomes" id="UP000245489"/>
    </source>
</evidence>
<evidence type="ECO:0000256" key="1">
    <source>
        <dbReference type="SAM" id="SignalP"/>
    </source>
</evidence>